<dbReference type="Gramene" id="TVU20281">
    <property type="protein sequence ID" value="TVU20281"/>
    <property type="gene ID" value="EJB05_36484"/>
</dbReference>
<dbReference type="PANTHER" id="PTHR43952">
    <property type="entry name" value="MYB FAMILY TRANSCRIPTION FACTOR-RELATED"/>
    <property type="match status" value="1"/>
</dbReference>
<dbReference type="AlphaFoldDB" id="A0A5J9UAR7"/>
<dbReference type="OrthoDB" id="118550at2759"/>
<name>A0A5J9UAR7_9POAL</name>
<evidence type="ECO:0000256" key="1">
    <source>
        <dbReference type="ARBA" id="ARBA00004123"/>
    </source>
</evidence>
<reference evidence="6 7" key="1">
    <citation type="journal article" date="2019" name="Sci. Rep.">
        <title>A high-quality genome of Eragrostis curvula grass provides insights into Poaceae evolution and supports new strategies to enhance forage quality.</title>
        <authorList>
            <person name="Carballo J."/>
            <person name="Santos B.A.C.M."/>
            <person name="Zappacosta D."/>
            <person name="Garbus I."/>
            <person name="Selva J.P."/>
            <person name="Gallo C.A."/>
            <person name="Diaz A."/>
            <person name="Albertini E."/>
            <person name="Caccamo M."/>
            <person name="Echenique V."/>
        </authorList>
    </citation>
    <scope>NUCLEOTIDE SEQUENCE [LARGE SCALE GENOMIC DNA]</scope>
    <source>
        <strain evidence="7">cv. Victoria</strain>
        <tissue evidence="6">Leaf</tissue>
    </source>
</reference>
<dbReference type="GO" id="GO:0003700">
    <property type="term" value="F:DNA-binding transcription factor activity"/>
    <property type="evidence" value="ECO:0007669"/>
    <property type="project" value="InterPro"/>
</dbReference>
<feature type="non-terminal residue" evidence="6">
    <location>
        <position position="1"/>
    </location>
</feature>
<comment type="subcellular location">
    <subcellularLocation>
        <location evidence="1">Nucleus</location>
    </subcellularLocation>
</comment>
<dbReference type="SMART" id="SM00717">
    <property type="entry name" value="SANT"/>
    <property type="match status" value="1"/>
</dbReference>
<dbReference type="GO" id="GO:0005634">
    <property type="term" value="C:nucleus"/>
    <property type="evidence" value="ECO:0007669"/>
    <property type="project" value="UniProtKB-SubCell"/>
</dbReference>
<evidence type="ECO:0000256" key="4">
    <source>
        <dbReference type="ARBA" id="ARBA00023242"/>
    </source>
</evidence>
<evidence type="ECO:0000256" key="2">
    <source>
        <dbReference type="ARBA" id="ARBA00023015"/>
    </source>
</evidence>
<accession>A0A5J9UAR7</accession>
<evidence type="ECO:0000256" key="3">
    <source>
        <dbReference type="ARBA" id="ARBA00023163"/>
    </source>
</evidence>
<keyword evidence="7" id="KW-1185">Reference proteome</keyword>
<keyword evidence="2" id="KW-0805">Transcription regulation</keyword>
<dbReference type="EMBL" id="RWGY01000029">
    <property type="protein sequence ID" value="TVU20281.1"/>
    <property type="molecule type" value="Genomic_DNA"/>
</dbReference>
<dbReference type="PROSITE" id="PS50090">
    <property type="entry name" value="MYB_LIKE"/>
    <property type="match status" value="1"/>
</dbReference>
<dbReference type="InterPro" id="IPR044636">
    <property type="entry name" value="RADIALIS-like"/>
</dbReference>
<sequence>MSGSRSSSPNSITEWSKQENKKFEQALAYYGEDTPNRWDKVSSALGGSKSAEEVWYHYLDLVDDVKKIQSRQALALEAPVGRKQTSKDLSKVIQLWLENKRMKRFMYVNSSRLWSKL</sequence>
<evidence type="ECO:0000313" key="7">
    <source>
        <dbReference type="Proteomes" id="UP000324897"/>
    </source>
</evidence>
<organism evidence="6 7">
    <name type="scientific">Eragrostis curvula</name>
    <name type="common">weeping love grass</name>
    <dbReference type="NCBI Taxonomy" id="38414"/>
    <lineage>
        <taxon>Eukaryota</taxon>
        <taxon>Viridiplantae</taxon>
        <taxon>Streptophyta</taxon>
        <taxon>Embryophyta</taxon>
        <taxon>Tracheophyta</taxon>
        <taxon>Spermatophyta</taxon>
        <taxon>Magnoliopsida</taxon>
        <taxon>Liliopsida</taxon>
        <taxon>Poales</taxon>
        <taxon>Poaceae</taxon>
        <taxon>PACMAD clade</taxon>
        <taxon>Chloridoideae</taxon>
        <taxon>Eragrostideae</taxon>
        <taxon>Eragrostidinae</taxon>
        <taxon>Eragrostis</taxon>
    </lineage>
</organism>
<dbReference type="SUPFAM" id="SSF46689">
    <property type="entry name" value="Homeodomain-like"/>
    <property type="match status" value="1"/>
</dbReference>
<dbReference type="InterPro" id="IPR009057">
    <property type="entry name" value="Homeodomain-like_sf"/>
</dbReference>
<comment type="caution">
    <text evidence="6">The sequence shown here is derived from an EMBL/GenBank/DDBJ whole genome shotgun (WGS) entry which is preliminary data.</text>
</comment>
<evidence type="ECO:0000313" key="6">
    <source>
        <dbReference type="EMBL" id="TVU20281.1"/>
    </source>
</evidence>
<dbReference type="Pfam" id="PF23082">
    <property type="entry name" value="Myb_DNA-binding_2"/>
    <property type="match status" value="1"/>
</dbReference>
<proteinExistence type="predicted"/>
<evidence type="ECO:0000259" key="5">
    <source>
        <dbReference type="PROSITE" id="PS50090"/>
    </source>
</evidence>
<keyword evidence="3" id="KW-0804">Transcription</keyword>
<dbReference type="Proteomes" id="UP000324897">
    <property type="component" value="Chromosome 7"/>
</dbReference>
<dbReference type="InterPro" id="IPR001005">
    <property type="entry name" value="SANT/Myb"/>
</dbReference>
<feature type="domain" description="Myb-like" evidence="5">
    <location>
        <begin position="15"/>
        <end position="62"/>
    </location>
</feature>
<dbReference type="Gene3D" id="1.10.10.60">
    <property type="entry name" value="Homeodomain-like"/>
    <property type="match status" value="1"/>
</dbReference>
<dbReference type="FunFam" id="1.10.10.60:FF:000154">
    <property type="entry name" value="Transcription factor SRM1"/>
    <property type="match status" value="1"/>
</dbReference>
<keyword evidence="4" id="KW-0539">Nucleus</keyword>
<dbReference type="PANTHER" id="PTHR43952:SF13">
    <property type="entry name" value="OS05G0567600 PROTEIN"/>
    <property type="match status" value="1"/>
</dbReference>
<gene>
    <name evidence="6" type="ORF">EJB05_36484</name>
</gene>
<dbReference type="CDD" id="cd00167">
    <property type="entry name" value="SANT"/>
    <property type="match status" value="1"/>
</dbReference>
<protein>
    <recommendedName>
        <fullName evidence="5">Myb-like domain-containing protein</fullName>
    </recommendedName>
</protein>